<feature type="compositionally biased region" description="Pro residues" evidence="1">
    <location>
        <begin position="1454"/>
        <end position="1469"/>
    </location>
</feature>
<feature type="region of interest" description="Disordered" evidence="1">
    <location>
        <begin position="1066"/>
        <end position="1206"/>
    </location>
</feature>
<feature type="compositionally biased region" description="Pro residues" evidence="1">
    <location>
        <begin position="1178"/>
        <end position="1193"/>
    </location>
</feature>
<dbReference type="EnsemblMetazoa" id="XM_011662647">
    <property type="protein sequence ID" value="XP_011660949"/>
    <property type="gene ID" value="LOC105436749"/>
</dbReference>
<dbReference type="OrthoDB" id="10057688at2759"/>
<dbReference type="InterPro" id="IPR046616">
    <property type="entry name" value="DUF6729"/>
</dbReference>
<feature type="compositionally biased region" description="Basic and acidic residues" evidence="1">
    <location>
        <begin position="1520"/>
        <end position="1540"/>
    </location>
</feature>
<name>A0A7M7HIW6_STRPU</name>
<feature type="compositionally biased region" description="Low complexity" evidence="1">
    <location>
        <begin position="1111"/>
        <end position="1123"/>
    </location>
</feature>
<dbReference type="PANTHER" id="PTHR24401">
    <property type="entry name" value="SI:CH211-243P7.3-RELATED"/>
    <property type="match status" value="1"/>
</dbReference>
<protein>
    <recommendedName>
        <fullName evidence="2">DUF6729 domain-containing protein</fullName>
    </recommendedName>
</protein>
<dbReference type="KEGG" id="spu:105436749"/>
<evidence type="ECO:0000256" key="1">
    <source>
        <dbReference type="SAM" id="MobiDB-lite"/>
    </source>
</evidence>
<dbReference type="InParanoid" id="A0A7M7HIW6"/>
<dbReference type="Pfam" id="PF20499">
    <property type="entry name" value="DUF6729"/>
    <property type="match status" value="1"/>
</dbReference>
<feature type="compositionally biased region" description="Basic and acidic residues" evidence="1">
    <location>
        <begin position="1406"/>
        <end position="1416"/>
    </location>
</feature>
<reference evidence="4" key="1">
    <citation type="submission" date="2015-02" db="EMBL/GenBank/DDBJ databases">
        <title>Genome sequencing for Strongylocentrotus purpuratus.</title>
        <authorList>
            <person name="Murali S."/>
            <person name="Liu Y."/>
            <person name="Vee V."/>
            <person name="English A."/>
            <person name="Wang M."/>
            <person name="Skinner E."/>
            <person name="Han Y."/>
            <person name="Muzny D.M."/>
            <person name="Worley K.C."/>
            <person name="Gibbs R.A."/>
        </authorList>
    </citation>
    <scope>NUCLEOTIDE SEQUENCE</scope>
</reference>
<sequence length="1590" mass="176681">MTKTGRPDSYWENLLRLYAKGKHHFGTGQAPGSRRWKKVRKSIDECPLHKKQTVNVFGAAVPCKCGYHETPQKSQEAPPPPMVTSGAPHTFHQAPKSLTQAPPAHTAVSQPPSPPSLPSTSKPIPHEDHIKCSLCAQEVLVTDYSDHLSLYHAQTTCAQCGRKCQGGEVGLTQHIEATHAAPPTRIARRAQQPSHTVSRAPGAESLPRSAPRTVSRALDDESLPRSVPHNVSRASGAKSLPRSAPHTVSRAPDDESLPRSVPLSVSRAPGAKSLPRSAPHTVSRAPDDESLPRSAPLSVSRAPGAKSLPRSAPHTVSRAPDDESLPRSAPLSVSRAPGAKSLPRSAPHTVSRAPDDESLPRSAPPTVGPAEPLPRARPDLKSFLPAQFRREILEADQDWIAHIIYDDQGQLRETFPQNWFFPPAPPKLTVSPPNPGSYFRRRLFVWAPMRMWGIPLKCPTCAVKMNHSGIYPKIREVVDIDTRYYLVGGEYPRCSRCKLPLCPWNEDIIKQLDPSHRQVFPAILTAHLALDRKCVTLLKPRTEGNSSSYCQQALEEIHSEEWGRRVVSYLAACDLHKKGATLTQATGHQYEPPLPYTPVPLAQWFQTVHTNHILGHLQEHRGVITSTYGRILKIDSTKKITKKLAGDVAHTASWMTNVGNDMGQVLNSVLTTGEGSGLDEMCQGIVHRYQDANVPQPQIIYVDRDCCSISGKLHVLTLFRPWTCAVRLDIFHFMRRFVAGLTTEHHPLFGTFLSKLSSCIFEWDARDVGKLREAKRRELKKRGGRKPTEAQVSAAITSSELAKHCRRRTRGVEESRQLIQGLLDSMWHLTDTLGVPFINKECMAKVWEVQQKHLACIQDPPGVEIYTKVGHVVKGGKELDVLKCGRGSSSLESFHRHQCSFIPGWRCNAVHTQMYMLEGGSRWDIDRAREAVDLGVGRRTRLYDVHLMSNINSMSQRILGYEILPQFKAPRKPTNEKIAVEYMLAQSGRGDLLAPILSTEIGASLPDIQPEDIEMDDILDVTVCDALDVNMNIQQISIQVPQHQEETSIVTTRSLLANQPALATEPARLATSARQSRLATPTRPARLSTSTRLARLATSTEPLSPSPPPSSLQSSPHPSPSLSDFPTSARPSRLSTSARQSRLSTPTRPARLSAPTRPARLSTPTRLARLATSTEPLSPSPPPSSPHPSPQPSPKQDARYDNRGQPGWEAVDNLAAYLVGLNRTITALSAAEIEEIKRLYTLLDDADKAPMEYSLKSKKRTLLGPWRASRKRSGSVPGQQAAERLYLSGGVAAERPDSNRVSECICLRLFKEYTLTRNRPKDILGKTLPIPQAIVHSYTHIKQLVEDGPQELLRTDLVLVTLNNTTVSNWLKKRQEKTQTSMLLQGVTLPDTVSLAVDPLPLPRQRPSEPLRHEAPMEFDEPPNREGQTAVRQRKKKRRTGMEDTPSSSSSTMPFPPTMMPPPFPPIPSRPTTGAWPGMQPGQFSWYGPQPWPVSSPHLQEEQEAPSPSSQMPQSRQRSWRREKALKEDEERVARGEAPKKRYSKRKEWYTCSQCQEPKTKDTGHTQYKGKWYCPASGQSLEEWRSSLKK</sequence>
<reference evidence="3" key="2">
    <citation type="submission" date="2021-01" db="UniProtKB">
        <authorList>
            <consortium name="EnsemblMetazoa"/>
        </authorList>
    </citation>
    <scope>IDENTIFICATION</scope>
</reference>
<dbReference type="GeneID" id="105436749"/>
<accession>A0A7M7HIW6</accession>
<evidence type="ECO:0000313" key="3">
    <source>
        <dbReference type="EnsemblMetazoa" id="XP_011660949"/>
    </source>
</evidence>
<feature type="compositionally biased region" description="Polar residues" evidence="1">
    <location>
        <begin position="1087"/>
        <end position="1101"/>
    </location>
</feature>
<dbReference type="RefSeq" id="XP_011660949.1">
    <property type="nucleotide sequence ID" value="XM_011662647.2"/>
</dbReference>
<organism evidence="3 4">
    <name type="scientific">Strongylocentrotus purpuratus</name>
    <name type="common">Purple sea urchin</name>
    <dbReference type="NCBI Taxonomy" id="7668"/>
    <lineage>
        <taxon>Eukaryota</taxon>
        <taxon>Metazoa</taxon>
        <taxon>Echinodermata</taxon>
        <taxon>Eleutherozoa</taxon>
        <taxon>Echinozoa</taxon>
        <taxon>Echinoidea</taxon>
        <taxon>Euechinoidea</taxon>
        <taxon>Echinacea</taxon>
        <taxon>Camarodonta</taxon>
        <taxon>Echinidea</taxon>
        <taxon>Strongylocentrotidae</taxon>
        <taxon>Strongylocentrotus</taxon>
    </lineage>
</organism>
<evidence type="ECO:0000259" key="2">
    <source>
        <dbReference type="Pfam" id="PF20499"/>
    </source>
</evidence>
<feature type="region of interest" description="Disordered" evidence="1">
    <location>
        <begin position="188"/>
        <end position="378"/>
    </location>
</feature>
<evidence type="ECO:0000313" key="4">
    <source>
        <dbReference type="Proteomes" id="UP000007110"/>
    </source>
</evidence>
<dbReference type="Proteomes" id="UP000007110">
    <property type="component" value="Unassembled WGS sequence"/>
</dbReference>
<feature type="domain" description="DUF6729" evidence="2">
    <location>
        <begin position="389"/>
        <end position="614"/>
    </location>
</feature>
<dbReference type="PANTHER" id="PTHR24401:SF29">
    <property type="entry name" value="SI:CH211-243P7.3-RELATED"/>
    <property type="match status" value="1"/>
</dbReference>
<keyword evidence="4" id="KW-1185">Reference proteome</keyword>
<feature type="compositionally biased region" description="Low complexity" evidence="1">
    <location>
        <begin position="1505"/>
        <end position="1517"/>
    </location>
</feature>
<proteinExistence type="predicted"/>
<dbReference type="OMA" id="SHSQGWS"/>
<feature type="region of interest" description="Disordered" evidence="1">
    <location>
        <begin position="1398"/>
        <end position="1547"/>
    </location>
</feature>
<feature type="compositionally biased region" description="Polar residues" evidence="1">
    <location>
        <begin position="1124"/>
        <end position="1147"/>
    </location>
</feature>
<feature type="region of interest" description="Disordered" evidence="1">
    <location>
        <begin position="69"/>
        <end position="124"/>
    </location>
</feature>